<dbReference type="Pfam" id="PF19993">
    <property type="entry name" value="DO-GTPase2"/>
    <property type="match status" value="1"/>
</dbReference>
<dbReference type="InterPro" id="IPR045528">
    <property type="entry name" value="DO-GTPase2"/>
</dbReference>
<dbReference type="SUPFAM" id="SSF52540">
    <property type="entry name" value="P-loop containing nucleoside triphosphate hydrolases"/>
    <property type="match status" value="1"/>
</dbReference>
<feature type="domain" description="Double-GTPase 2" evidence="1">
    <location>
        <begin position="83"/>
        <end position="248"/>
    </location>
</feature>
<dbReference type="Proteomes" id="UP000596035">
    <property type="component" value="Chromosome"/>
</dbReference>
<sequence>MEDSFLQKTVVNKVNEEKETGKPKNILSEGLSSILEEDVTFYAPEESPVQKAEDYVCVYRGEALNDEELFQLSARENIRQVLIAGPYSSGKTTLIVMMYFLFLEGRNRVLKFGGSLTINGFKQRLQNLLLSSGEEKPIVERTPRTELNRYLHLNLEDHDGRKDNLILTDVSGELFCAEDMESLSDLYLACENVILILDGEKIAHPRQRQRERMTFTMMLRNLLKNGIITKNSKVQIVCTKKDLIDKGDDSKETYAFLEDSWNFIQSNYEALVDSLEFYTVSALTIEDEETQNDFETIILRCLEIDHCEVTVPHKKPKLQRFFDKYEVRE</sequence>
<reference evidence="2 3" key="1">
    <citation type="submission" date="2020-11" db="EMBL/GenBank/DDBJ databases">
        <title>Closed and high quality bacterial genomes of the OMM12 community.</title>
        <authorList>
            <person name="Marbouty M."/>
            <person name="Lamy-Besnier Q."/>
            <person name="Debarbieux L."/>
            <person name="Koszul R."/>
        </authorList>
    </citation>
    <scope>NUCLEOTIDE SEQUENCE [LARGE SCALE GENOMIC DNA]</scope>
    <source>
        <strain evidence="2 3">KB18</strain>
    </source>
</reference>
<protein>
    <recommendedName>
        <fullName evidence="1">Double-GTPase 2 domain-containing protein</fullName>
    </recommendedName>
</protein>
<organism evidence="2 3">
    <name type="scientific">Acutalibacter muris</name>
    <dbReference type="NCBI Taxonomy" id="1796620"/>
    <lineage>
        <taxon>Bacteria</taxon>
        <taxon>Bacillati</taxon>
        <taxon>Bacillota</taxon>
        <taxon>Clostridia</taxon>
        <taxon>Eubacteriales</taxon>
        <taxon>Acutalibacteraceae</taxon>
        <taxon>Acutalibacter</taxon>
    </lineage>
</organism>
<dbReference type="AlphaFoldDB" id="A0AA92L911"/>
<evidence type="ECO:0000259" key="1">
    <source>
        <dbReference type="Pfam" id="PF19993"/>
    </source>
</evidence>
<dbReference type="Gene3D" id="3.40.50.300">
    <property type="entry name" value="P-loop containing nucleotide triphosphate hydrolases"/>
    <property type="match status" value="1"/>
</dbReference>
<dbReference type="InterPro" id="IPR027417">
    <property type="entry name" value="P-loop_NTPase"/>
</dbReference>
<accession>A0AA92L911</accession>
<evidence type="ECO:0000313" key="2">
    <source>
        <dbReference type="EMBL" id="QQR31194.1"/>
    </source>
</evidence>
<dbReference type="RefSeq" id="WP_157130665.1">
    <property type="nucleotide sequence ID" value="NZ_CP021422.1"/>
</dbReference>
<gene>
    <name evidence="2" type="ORF">I5Q82_05840</name>
</gene>
<proteinExistence type="predicted"/>
<evidence type="ECO:0000313" key="3">
    <source>
        <dbReference type="Proteomes" id="UP000596035"/>
    </source>
</evidence>
<name>A0AA92L911_9FIRM</name>
<dbReference type="EMBL" id="CP065321">
    <property type="protein sequence ID" value="QQR31194.1"/>
    <property type="molecule type" value="Genomic_DNA"/>
</dbReference>